<feature type="binding site" evidence="4">
    <location>
        <begin position="17"/>
        <end position="24"/>
    </location>
    <ligand>
        <name>substrate</name>
    </ligand>
</feature>
<keyword evidence="2" id="KW-0413">Isomerase</keyword>
<dbReference type="AlphaFoldDB" id="K9DDF0"/>
<dbReference type="PATRIC" id="fig|883126.3.peg.3135"/>
<evidence type="ECO:0000256" key="4">
    <source>
        <dbReference type="PIRSR" id="PIRSR613078-2"/>
    </source>
</evidence>
<evidence type="ECO:0000256" key="2">
    <source>
        <dbReference type="ARBA" id="ARBA00023235"/>
    </source>
</evidence>
<dbReference type="Gene3D" id="3.40.50.1240">
    <property type="entry name" value="Phosphoglycerate mutase-like"/>
    <property type="match status" value="1"/>
</dbReference>
<gene>
    <name evidence="5" type="ORF">HMPREF9710_03111</name>
</gene>
<dbReference type="SMART" id="SM00855">
    <property type="entry name" value="PGAM"/>
    <property type="match status" value="1"/>
</dbReference>
<feature type="active site" description="Tele-phosphohistidine intermediate" evidence="3">
    <location>
        <position position="18"/>
    </location>
</feature>
<dbReference type="Proteomes" id="UP000009874">
    <property type="component" value="Unassembled WGS sequence"/>
</dbReference>
<protein>
    <recommendedName>
        <fullName evidence="7">Alpha-ribazole phosphatase</fullName>
    </recommendedName>
</protein>
<accession>K9DDF0</accession>
<dbReference type="STRING" id="47229.LO55_654"/>
<dbReference type="GO" id="GO:0016791">
    <property type="term" value="F:phosphatase activity"/>
    <property type="evidence" value="ECO:0007669"/>
    <property type="project" value="TreeGrafter"/>
</dbReference>
<sequence>MTQNATPAGATTILLIRHGETAWNAERRLQGHLDIALNAEGERQAAALGAALAGERIDLVVSSDLARARQTAEAIVRARGPHGIDRPGPQRDPQLRERCYGGFEGLLYSEIAARFPLEFAAWQARNVDAVLPPGKNQGETFRSFYERATKAILGHAARHPGQTLALVAHGGVLECAYRAALGLPLETPRDFKVHNASINRFVVEQGCLTLVSWGEIGHLRQTALDDLP</sequence>
<dbReference type="HOGENOM" id="CLU_033323_9_5_4"/>
<dbReference type="CDD" id="cd07067">
    <property type="entry name" value="HP_PGM_like"/>
    <property type="match status" value="1"/>
</dbReference>
<dbReference type="PANTHER" id="PTHR48100">
    <property type="entry name" value="BROAD-SPECIFICITY PHOSPHATASE YOR283W-RELATED"/>
    <property type="match status" value="1"/>
</dbReference>
<dbReference type="InterPro" id="IPR013078">
    <property type="entry name" value="His_Pase_superF_clade-1"/>
</dbReference>
<name>K9DDF0_9BURK</name>
<dbReference type="InterPro" id="IPR050275">
    <property type="entry name" value="PGM_Phosphatase"/>
</dbReference>
<keyword evidence="6" id="KW-1185">Reference proteome</keyword>
<organism evidence="5 6">
    <name type="scientific">Massilia timonae CCUG 45783</name>
    <dbReference type="NCBI Taxonomy" id="883126"/>
    <lineage>
        <taxon>Bacteria</taxon>
        <taxon>Pseudomonadati</taxon>
        <taxon>Pseudomonadota</taxon>
        <taxon>Betaproteobacteria</taxon>
        <taxon>Burkholderiales</taxon>
        <taxon>Oxalobacteraceae</taxon>
        <taxon>Telluria group</taxon>
        <taxon>Massilia</taxon>
    </lineage>
</organism>
<feature type="binding site" evidence="4">
    <location>
        <position position="67"/>
    </location>
    <ligand>
        <name>substrate</name>
    </ligand>
</feature>
<dbReference type="OrthoDB" id="9783269at2"/>
<dbReference type="Pfam" id="PF00300">
    <property type="entry name" value="His_Phos_1"/>
    <property type="match status" value="1"/>
</dbReference>
<evidence type="ECO:0000313" key="6">
    <source>
        <dbReference type="Proteomes" id="UP000009874"/>
    </source>
</evidence>
<evidence type="ECO:0008006" key="7">
    <source>
        <dbReference type="Google" id="ProtNLM"/>
    </source>
</evidence>
<comment type="caution">
    <text evidence="5">The sequence shown here is derived from an EMBL/GenBank/DDBJ whole genome shotgun (WGS) entry which is preliminary data.</text>
</comment>
<dbReference type="PROSITE" id="PS00175">
    <property type="entry name" value="PG_MUTASE"/>
    <property type="match status" value="1"/>
</dbReference>
<keyword evidence="1" id="KW-0324">Glycolysis</keyword>
<dbReference type="eggNOG" id="COG0406">
    <property type="taxonomic scope" value="Bacteria"/>
</dbReference>
<dbReference type="SUPFAM" id="SSF53254">
    <property type="entry name" value="Phosphoglycerate mutase-like"/>
    <property type="match status" value="1"/>
</dbReference>
<feature type="binding site" evidence="4">
    <location>
        <begin position="97"/>
        <end position="100"/>
    </location>
    <ligand>
        <name>substrate</name>
    </ligand>
</feature>
<proteinExistence type="predicted"/>
<evidence type="ECO:0000256" key="3">
    <source>
        <dbReference type="PIRSR" id="PIRSR613078-1"/>
    </source>
</evidence>
<evidence type="ECO:0000313" key="5">
    <source>
        <dbReference type="EMBL" id="EKU81271.1"/>
    </source>
</evidence>
<reference evidence="5 6" key="1">
    <citation type="submission" date="2012-09" db="EMBL/GenBank/DDBJ databases">
        <title>The Genome Sequence of Massilia timonae CCUG 45783.</title>
        <authorList>
            <consortium name="The Broad Institute Genome Sequencing Platform"/>
            <person name="Earl A."/>
            <person name="Ward D."/>
            <person name="Feldgarden M."/>
            <person name="Gevers D."/>
            <person name="Huys G."/>
            <person name="Walker B."/>
            <person name="Young S.K."/>
            <person name="Zeng Q."/>
            <person name="Gargeya S."/>
            <person name="Fitzgerald M."/>
            <person name="Haas B."/>
            <person name="Abouelleil A."/>
            <person name="Alvarado L."/>
            <person name="Arachchi H.M."/>
            <person name="Berlin A.M."/>
            <person name="Chapman S.B."/>
            <person name="Goldberg J."/>
            <person name="Griggs A."/>
            <person name="Gujja S."/>
            <person name="Hansen M."/>
            <person name="Howarth C."/>
            <person name="Imamovic A."/>
            <person name="Larimer J."/>
            <person name="McCowen C."/>
            <person name="Montmayeur A."/>
            <person name="Murphy C."/>
            <person name="Neiman D."/>
            <person name="Pearson M."/>
            <person name="Priest M."/>
            <person name="Roberts A."/>
            <person name="Saif S."/>
            <person name="Shea T."/>
            <person name="Sisk P."/>
            <person name="Sykes S."/>
            <person name="Wortman J."/>
            <person name="Nusbaum C."/>
            <person name="Birren B."/>
        </authorList>
    </citation>
    <scope>NUCLEOTIDE SEQUENCE [LARGE SCALE GENOMIC DNA]</scope>
    <source>
        <strain evidence="5 6">CCUG 45783</strain>
    </source>
</reference>
<dbReference type="InterPro" id="IPR001345">
    <property type="entry name" value="PG/BPGM_mutase_AS"/>
</dbReference>
<dbReference type="PANTHER" id="PTHR48100:SF1">
    <property type="entry name" value="HISTIDINE PHOSPHATASE FAMILY PROTEIN-RELATED"/>
    <property type="match status" value="1"/>
</dbReference>
<dbReference type="RefSeq" id="WP_005667926.1">
    <property type="nucleotide sequence ID" value="NZ_JH992924.1"/>
</dbReference>
<evidence type="ECO:0000256" key="1">
    <source>
        <dbReference type="ARBA" id="ARBA00023152"/>
    </source>
</evidence>
<dbReference type="EMBL" id="AGZI01000041">
    <property type="protein sequence ID" value="EKU81271.1"/>
    <property type="molecule type" value="Genomic_DNA"/>
</dbReference>
<feature type="active site" description="Proton donor/acceptor" evidence="3">
    <location>
        <position position="97"/>
    </location>
</feature>
<dbReference type="InterPro" id="IPR029033">
    <property type="entry name" value="His_PPase_superfam"/>
</dbReference>
<dbReference type="GO" id="GO:0005737">
    <property type="term" value="C:cytoplasm"/>
    <property type="evidence" value="ECO:0007669"/>
    <property type="project" value="TreeGrafter"/>
</dbReference>